<proteinExistence type="predicted"/>
<accession>A0A3P7RJR4</accession>
<organism evidence="1 2">
    <name type="scientific">Dibothriocephalus latus</name>
    <name type="common">Fish tapeworm</name>
    <name type="synonym">Diphyllobothrium latum</name>
    <dbReference type="NCBI Taxonomy" id="60516"/>
    <lineage>
        <taxon>Eukaryota</taxon>
        <taxon>Metazoa</taxon>
        <taxon>Spiralia</taxon>
        <taxon>Lophotrochozoa</taxon>
        <taxon>Platyhelminthes</taxon>
        <taxon>Cestoda</taxon>
        <taxon>Eucestoda</taxon>
        <taxon>Diphyllobothriidea</taxon>
        <taxon>Diphyllobothriidae</taxon>
        <taxon>Dibothriocephalus</taxon>
    </lineage>
</organism>
<gene>
    <name evidence="1" type="ORF">DILT_LOCUS18398</name>
</gene>
<evidence type="ECO:0000313" key="2">
    <source>
        <dbReference type="Proteomes" id="UP000281553"/>
    </source>
</evidence>
<dbReference type="EMBL" id="UYRU01100037">
    <property type="protein sequence ID" value="VDN40969.1"/>
    <property type="molecule type" value="Genomic_DNA"/>
</dbReference>
<keyword evidence="2" id="KW-1185">Reference proteome</keyword>
<protein>
    <submittedName>
        <fullName evidence="1">Uncharacterized protein</fullName>
    </submittedName>
</protein>
<dbReference type="Proteomes" id="UP000281553">
    <property type="component" value="Unassembled WGS sequence"/>
</dbReference>
<sequence>MGLLSALANASSGAGKVDTANGAITTSSGAHFLSQPSSVSSTPLVTIDGPLGATCPMSFPTALVSALMPPQVTTKGVTLGECKFRVPLFSLYFEVN</sequence>
<name>A0A3P7RJR4_DIBLA</name>
<reference evidence="1 2" key="1">
    <citation type="submission" date="2018-11" db="EMBL/GenBank/DDBJ databases">
        <authorList>
            <consortium name="Pathogen Informatics"/>
        </authorList>
    </citation>
    <scope>NUCLEOTIDE SEQUENCE [LARGE SCALE GENOMIC DNA]</scope>
</reference>
<dbReference type="AlphaFoldDB" id="A0A3P7RJR4"/>
<evidence type="ECO:0000313" key="1">
    <source>
        <dbReference type="EMBL" id="VDN40969.1"/>
    </source>
</evidence>